<protein>
    <recommendedName>
        <fullName evidence="10">Fluoride-specific ion channel FluC</fullName>
    </recommendedName>
</protein>
<keyword evidence="5 10" id="KW-0472">Membrane</keyword>
<evidence type="ECO:0000256" key="6">
    <source>
        <dbReference type="ARBA" id="ARBA00023303"/>
    </source>
</evidence>
<evidence type="ECO:0000256" key="2">
    <source>
        <dbReference type="ARBA" id="ARBA00022475"/>
    </source>
</evidence>
<reference evidence="12" key="1">
    <citation type="submission" date="2020-10" db="EMBL/GenBank/DDBJ databases">
        <authorList>
            <person name="Gilroy R."/>
        </authorList>
    </citation>
    <scope>NUCLEOTIDE SEQUENCE</scope>
    <source>
        <strain evidence="12">ChiGjej1B1-24693</strain>
    </source>
</reference>
<dbReference type="GO" id="GO:0005886">
    <property type="term" value="C:plasma membrane"/>
    <property type="evidence" value="ECO:0007669"/>
    <property type="project" value="UniProtKB-SubCell"/>
</dbReference>
<feature type="binding site" evidence="10">
    <location>
        <position position="118"/>
    </location>
    <ligand>
        <name>Na(+)</name>
        <dbReference type="ChEBI" id="CHEBI:29101"/>
        <note>structural</note>
    </ligand>
</feature>
<evidence type="ECO:0000256" key="7">
    <source>
        <dbReference type="ARBA" id="ARBA00035120"/>
    </source>
</evidence>
<dbReference type="EMBL" id="DVLP01000341">
    <property type="protein sequence ID" value="HIT76230.1"/>
    <property type="molecule type" value="Genomic_DNA"/>
</dbReference>
<reference evidence="12" key="2">
    <citation type="journal article" date="2021" name="PeerJ">
        <title>Extensive microbial diversity within the chicken gut microbiome revealed by metagenomics and culture.</title>
        <authorList>
            <person name="Gilroy R."/>
            <person name="Ravi A."/>
            <person name="Getino M."/>
            <person name="Pursley I."/>
            <person name="Horton D.L."/>
            <person name="Alikhan N.F."/>
            <person name="Baker D."/>
            <person name="Gharbi K."/>
            <person name="Hall N."/>
            <person name="Watson M."/>
            <person name="Adriaenssens E.M."/>
            <person name="Foster-Nyarko E."/>
            <person name="Jarju S."/>
            <person name="Secka A."/>
            <person name="Antonio M."/>
            <person name="Oren A."/>
            <person name="Chaudhuri R.R."/>
            <person name="La Ragione R."/>
            <person name="Hildebrand F."/>
            <person name="Pallen M.J."/>
        </authorList>
    </citation>
    <scope>NUCLEOTIDE SEQUENCE</scope>
    <source>
        <strain evidence="12">ChiGjej1B1-24693</strain>
    </source>
</reference>
<dbReference type="GO" id="GO:0062054">
    <property type="term" value="F:fluoride channel activity"/>
    <property type="evidence" value="ECO:0007669"/>
    <property type="project" value="UniProtKB-UniRule"/>
</dbReference>
<comment type="subcellular location">
    <subcellularLocation>
        <location evidence="1 10">Cell membrane</location>
        <topology evidence="1 10">Multi-pass membrane protein</topology>
    </subcellularLocation>
</comment>
<dbReference type="AlphaFoldDB" id="A0A9D1KN17"/>
<comment type="activity regulation">
    <text evidence="10">Na(+) is not transported, but it plays an essential structural role and its presence is essential for fluoride channel function.</text>
</comment>
<keyword evidence="10" id="KW-0406">Ion transport</keyword>
<keyword evidence="10" id="KW-0479">Metal-binding</keyword>
<feature type="binding site" evidence="10">
    <location>
        <position position="115"/>
    </location>
    <ligand>
        <name>Na(+)</name>
        <dbReference type="ChEBI" id="CHEBI:29101"/>
        <note>structural</note>
    </ligand>
</feature>
<evidence type="ECO:0000256" key="8">
    <source>
        <dbReference type="ARBA" id="ARBA00035585"/>
    </source>
</evidence>
<evidence type="ECO:0000256" key="3">
    <source>
        <dbReference type="ARBA" id="ARBA00022692"/>
    </source>
</evidence>
<organism evidence="12 13">
    <name type="scientific">Candidatus Avipropionibacterium avicola</name>
    <dbReference type="NCBI Taxonomy" id="2840701"/>
    <lineage>
        <taxon>Bacteria</taxon>
        <taxon>Bacillati</taxon>
        <taxon>Actinomycetota</taxon>
        <taxon>Actinomycetes</taxon>
        <taxon>Propionibacteriales</taxon>
        <taxon>Propionibacteriaceae</taxon>
        <taxon>Propionibacteriaceae incertae sedis</taxon>
        <taxon>Candidatus Avipropionibacterium</taxon>
    </lineage>
</organism>
<comment type="caution">
    <text evidence="12">The sequence shown here is derived from an EMBL/GenBank/DDBJ whole genome shotgun (WGS) entry which is preliminary data.</text>
</comment>
<evidence type="ECO:0000256" key="5">
    <source>
        <dbReference type="ARBA" id="ARBA00023136"/>
    </source>
</evidence>
<feature type="region of interest" description="Disordered" evidence="11">
    <location>
        <begin position="1"/>
        <end position="31"/>
    </location>
</feature>
<dbReference type="Proteomes" id="UP000886842">
    <property type="component" value="Unassembled WGS sequence"/>
</dbReference>
<comment type="catalytic activity">
    <reaction evidence="8">
        <text>fluoride(in) = fluoride(out)</text>
        <dbReference type="Rhea" id="RHEA:76159"/>
        <dbReference type="ChEBI" id="CHEBI:17051"/>
    </reaction>
    <physiologicalReaction direction="left-to-right" evidence="8">
        <dbReference type="Rhea" id="RHEA:76160"/>
    </physiologicalReaction>
</comment>
<dbReference type="HAMAP" id="MF_00454">
    <property type="entry name" value="FluC"/>
    <property type="match status" value="1"/>
</dbReference>
<dbReference type="InterPro" id="IPR003691">
    <property type="entry name" value="FluC"/>
</dbReference>
<feature type="compositionally biased region" description="Low complexity" evidence="11">
    <location>
        <begin position="19"/>
        <end position="29"/>
    </location>
</feature>
<dbReference type="GO" id="GO:0140114">
    <property type="term" value="P:cellular detoxification of fluoride"/>
    <property type="evidence" value="ECO:0007669"/>
    <property type="project" value="UniProtKB-UniRule"/>
</dbReference>
<name>A0A9D1KN17_9ACTN</name>
<keyword evidence="2 10" id="KW-1003">Cell membrane</keyword>
<comment type="function">
    <text evidence="9 10">Fluoride-specific ion channel. Important for reducing fluoride concentration in the cell, thus reducing its toxicity.</text>
</comment>
<feature type="transmembrane region" description="Helical" evidence="10">
    <location>
        <begin position="139"/>
        <end position="162"/>
    </location>
</feature>
<dbReference type="Pfam" id="PF02537">
    <property type="entry name" value="CRCB"/>
    <property type="match status" value="1"/>
</dbReference>
<keyword evidence="3 10" id="KW-0812">Transmembrane</keyword>
<accession>A0A9D1KN17</accession>
<evidence type="ECO:0000313" key="13">
    <source>
        <dbReference type="Proteomes" id="UP000886842"/>
    </source>
</evidence>
<evidence type="ECO:0000256" key="10">
    <source>
        <dbReference type="HAMAP-Rule" id="MF_00454"/>
    </source>
</evidence>
<evidence type="ECO:0000256" key="1">
    <source>
        <dbReference type="ARBA" id="ARBA00004651"/>
    </source>
</evidence>
<feature type="transmembrane region" description="Helical" evidence="10">
    <location>
        <begin position="105"/>
        <end position="124"/>
    </location>
</feature>
<evidence type="ECO:0000256" key="9">
    <source>
        <dbReference type="ARBA" id="ARBA00049940"/>
    </source>
</evidence>
<keyword evidence="10" id="KW-0813">Transport</keyword>
<keyword evidence="10" id="KW-0915">Sodium</keyword>
<feature type="compositionally biased region" description="Basic and acidic residues" evidence="11">
    <location>
        <begin position="1"/>
        <end position="11"/>
    </location>
</feature>
<comment type="similarity">
    <text evidence="7 10">Belongs to the fluoride channel Fluc/FEX (TC 1.A.43) family.</text>
</comment>
<evidence type="ECO:0000313" key="12">
    <source>
        <dbReference type="EMBL" id="HIT76230.1"/>
    </source>
</evidence>
<keyword evidence="4 10" id="KW-1133">Transmembrane helix</keyword>
<dbReference type="GO" id="GO:0046872">
    <property type="term" value="F:metal ion binding"/>
    <property type="evidence" value="ECO:0007669"/>
    <property type="project" value="UniProtKB-KW"/>
</dbReference>
<sequence>MSHPDHHHELPVDPDLSDDSTAAASLASPERTARTVRARATDLVAVFLGGAIGSTLRAGIGLVIPSVAGIPVATWTVNVVGAFLLGWLLEALARRGPDRGRRRTVRLAVGTGGLGGFTTYSALATDSAGLLATGLTGPALAYAVATVLVGAAASIAGIAVGARKSRTEVRP</sequence>
<keyword evidence="6 10" id="KW-0407">Ion channel</keyword>
<proteinExistence type="inferred from homology"/>
<gene>
    <name evidence="10" type="primary">fluC</name>
    <name evidence="10" type="synonym">crcB</name>
    <name evidence="12" type="ORF">IAA98_11645</name>
</gene>
<feature type="transmembrane region" description="Helical" evidence="10">
    <location>
        <begin position="43"/>
        <end position="64"/>
    </location>
</feature>
<evidence type="ECO:0000256" key="11">
    <source>
        <dbReference type="SAM" id="MobiDB-lite"/>
    </source>
</evidence>
<feature type="transmembrane region" description="Helical" evidence="10">
    <location>
        <begin position="70"/>
        <end position="93"/>
    </location>
</feature>
<evidence type="ECO:0000256" key="4">
    <source>
        <dbReference type="ARBA" id="ARBA00022989"/>
    </source>
</evidence>